<reference evidence="2 3" key="1">
    <citation type="submission" date="2021-03" db="EMBL/GenBank/DDBJ databases">
        <title>Sequencing the genomes of 1000 actinobacteria strains.</title>
        <authorList>
            <person name="Klenk H.-P."/>
        </authorList>
    </citation>
    <scope>NUCLEOTIDE SEQUENCE [LARGE SCALE GENOMIC DNA]</scope>
    <source>
        <strain evidence="2 3">DSM 18824</strain>
    </source>
</reference>
<dbReference type="PANTHER" id="PTHR43861">
    <property type="entry name" value="TRANS-ACONITATE 2-METHYLTRANSFERASE-RELATED"/>
    <property type="match status" value="1"/>
</dbReference>
<comment type="caution">
    <text evidence="2">The sequence shown here is derived from an EMBL/GenBank/DDBJ whole genome shotgun (WGS) entry which is preliminary data.</text>
</comment>
<dbReference type="SUPFAM" id="SSF53335">
    <property type="entry name" value="S-adenosyl-L-methionine-dependent methyltransferases"/>
    <property type="match status" value="1"/>
</dbReference>
<dbReference type="Proteomes" id="UP000755585">
    <property type="component" value="Unassembled WGS sequence"/>
</dbReference>
<protein>
    <submittedName>
        <fullName evidence="2">2-polyprenyl-3-methyl-5-hydroxy-6-metoxy-1, 4-benzoquinol methylase</fullName>
    </submittedName>
</protein>
<keyword evidence="2" id="KW-0808">Transferase</keyword>
<dbReference type="EMBL" id="JAGINT010000001">
    <property type="protein sequence ID" value="MBP2352872.1"/>
    <property type="molecule type" value="Genomic_DNA"/>
</dbReference>
<dbReference type="GO" id="GO:0008168">
    <property type="term" value="F:methyltransferase activity"/>
    <property type="evidence" value="ECO:0007669"/>
    <property type="project" value="UniProtKB-KW"/>
</dbReference>
<dbReference type="InterPro" id="IPR013216">
    <property type="entry name" value="Methyltransf_11"/>
</dbReference>
<sequence>MMNILPEHKLLISDVRQNGAGPPLPDTLRIKIVRIRRPVVVSPVVKPHAELAGGAVGYMAVPAHLSSERCVHMSTISNSEAIAAWSAMPTDAIEAYDDQGDFPKRHLMNGNLLRMLGPVDGRKVLDAGSGEGYLSRLLAEGGAEVVGVEPAAALLARAQKIEQERRQGISFVQADLSTLPGDVGQPFDAVVCSMVLLAIPAWQSAMAACVGALKPGGRFVFSITHPAFENLYPTWRDHGHYQLDRYLDEYEIPEGHAPDFHRPLSAYINEVVGLGCRVTELCEPRLDPQVARDSGIEAIESYVALPNFLIVSAERDR</sequence>
<gene>
    <name evidence="2" type="ORF">JOF29_003955</name>
</gene>
<accession>A0ABS4UMJ2</accession>
<dbReference type="GO" id="GO:0032259">
    <property type="term" value="P:methylation"/>
    <property type="evidence" value="ECO:0007669"/>
    <property type="project" value="UniProtKB-KW"/>
</dbReference>
<feature type="domain" description="Methyltransferase type 11" evidence="1">
    <location>
        <begin position="125"/>
        <end position="221"/>
    </location>
</feature>
<dbReference type="Gene3D" id="3.40.50.150">
    <property type="entry name" value="Vaccinia Virus protein VP39"/>
    <property type="match status" value="1"/>
</dbReference>
<evidence type="ECO:0000313" key="3">
    <source>
        <dbReference type="Proteomes" id="UP000755585"/>
    </source>
</evidence>
<proteinExistence type="predicted"/>
<keyword evidence="3" id="KW-1185">Reference proteome</keyword>
<dbReference type="Pfam" id="PF08241">
    <property type="entry name" value="Methyltransf_11"/>
    <property type="match status" value="1"/>
</dbReference>
<dbReference type="InterPro" id="IPR029063">
    <property type="entry name" value="SAM-dependent_MTases_sf"/>
</dbReference>
<dbReference type="CDD" id="cd02440">
    <property type="entry name" value="AdoMet_MTases"/>
    <property type="match status" value="1"/>
</dbReference>
<name>A0ABS4UMJ2_9ACTN</name>
<evidence type="ECO:0000259" key="1">
    <source>
        <dbReference type="Pfam" id="PF08241"/>
    </source>
</evidence>
<organism evidence="2 3">
    <name type="scientific">Kribbella aluminosa</name>
    <dbReference type="NCBI Taxonomy" id="416017"/>
    <lineage>
        <taxon>Bacteria</taxon>
        <taxon>Bacillati</taxon>
        <taxon>Actinomycetota</taxon>
        <taxon>Actinomycetes</taxon>
        <taxon>Propionibacteriales</taxon>
        <taxon>Kribbellaceae</taxon>
        <taxon>Kribbella</taxon>
    </lineage>
</organism>
<evidence type="ECO:0000313" key="2">
    <source>
        <dbReference type="EMBL" id="MBP2352872.1"/>
    </source>
</evidence>
<dbReference type="PANTHER" id="PTHR43861:SF1">
    <property type="entry name" value="TRANS-ACONITATE 2-METHYLTRANSFERASE"/>
    <property type="match status" value="1"/>
</dbReference>
<dbReference type="RefSeq" id="WP_209695548.1">
    <property type="nucleotide sequence ID" value="NZ_JAGINT010000001.1"/>
</dbReference>
<keyword evidence="2" id="KW-0489">Methyltransferase</keyword>